<organism evidence="4 5">
    <name type="scientific">Candidatus Faeciplasma gallinarum</name>
    <dbReference type="NCBI Taxonomy" id="2840799"/>
    <lineage>
        <taxon>Bacteria</taxon>
        <taxon>Bacillati</taxon>
        <taxon>Bacillota</taxon>
        <taxon>Clostridia</taxon>
        <taxon>Eubacteriales</taxon>
        <taxon>Oscillospiraceae</taxon>
        <taxon>Oscillospiraceae incertae sedis</taxon>
        <taxon>Candidatus Faeciplasma</taxon>
    </lineage>
</organism>
<evidence type="ECO:0000256" key="1">
    <source>
        <dbReference type="SAM" id="Phobius"/>
    </source>
</evidence>
<feature type="transmembrane region" description="Helical" evidence="1">
    <location>
        <begin position="28"/>
        <end position="54"/>
    </location>
</feature>
<feature type="transmembrane region" description="Helical" evidence="1">
    <location>
        <begin position="506"/>
        <end position="525"/>
    </location>
</feature>
<dbReference type="Proteomes" id="UP000823982">
    <property type="component" value="Unassembled WGS sequence"/>
</dbReference>
<name>A0A9D1EMP9_9FIRM</name>
<dbReference type="InterPro" id="IPR019196">
    <property type="entry name" value="ABC_transp_unknown"/>
</dbReference>
<protein>
    <submittedName>
        <fullName evidence="4">GldG family protein</fullName>
    </submittedName>
</protein>
<dbReference type="EMBL" id="DVIR01000008">
    <property type="protein sequence ID" value="HIS23979.1"/>
    <property type="molecule type" value="Genomic_DNA"/>
</dbReference>
<evidence type="ECO:0000259" key="2">
    <source>
        <dbReference type="Pfam" id="PF09822"/>
    </source>
</evidence>
<gene>
    <name evidence="4" type="ORF">IAD01_01035</name>
</gene>
<evidence type="ECO:0000313" key="5">
    <source>
        <dbReference type="Proteomes" id="UP000823982"/>
    </source>
</evidence>
<dbReference type="InterPro" id="IPR055396">
    <property type="entry name" value="DUF7088"/>
</dbReference>
<keyword evidence="1" id="KW-0472">Membrane</keyword>
<reference evidence="4" key="1">
    <citation type="submission" date="2020-10" db="EMBL/GenBank/DDBJ databases">
        <authorList>
            <person name="Gilroy R."/>
        </authorList>
    </citation>
    <scope>NUCLEOTIDE SEQUENCE</scope>
    <source>
        <strain evidence="4">CHK157-1446</strain>
    </source>
</reference>
<proteinExistence type="predicted"/>
<sequence length="530" mass="58348">MNIKGFSQFASGDTKKPRKKINKRHLKYGSLATVLTALFVAAVVLVNVVATMLFDRFPITLDLTGDSIYSVSEETIDYISGIDVPVSITVMSSEEEFRNISDYTVQCAELLENYQQYNPQITVSYKDLLSNPDFTANYSQVLTSGDIIVELGDDSDHERVKVVSLCDIINVPDDYSATLAGYEQTYGALYTHQMFDYYGVIVSSNSEQAITSAIMAVTDANPITVATLTYPGARESDVSGLTDLLDRNGYILTTIDIQTTAQIPDDVDIIIIPAPKVDYTEADTQKITEWLTNGGKLERDLIYVASAEQGDTPNLDALLYRYGITVEDSVIYETNSNYYTGVESYTIQTMVSENYRDDIANPDLPLIVPNSRAITTRFDLESGYTTCEILVSSSNGAVLRSMSDTSEDWDPTDVTDRGVHNSVVLGRYEAINQDTHISSYTNVIAIGSDMMLQSTLMSAAMYNNGDFFLSLINELSGKTEGISILPKTIQASGVLVNDTVKNGLNLTFAVIIPVAVLAIGTVVWIRRRHM</sequence>
<feature type="domain" description="ABC-type uncharacterised transport system" evidence="2">
    <location>
        <begin position="245"/>
        <end position="415"/>
    </location>
</feature>
<accession>A0A9D1EMP9</accession>
<comment type="caution">
    <text evidence="4">The sequence shown here is derived from an EMBL/GenBank/DDBJ whole genome shotgun (WGS) entry which is preliminary data.</text>
</comment>
<dbReference type="AlphaFoldDB" id="A0A9D1EMP9"/>
<reference evidence="4" key="2">
    <citation type="journal article" date="2021" name="PeerJ">
        <title>Extensive microbial diversity within the chicken gut microbiome revealed by metagenomics and culture.</title>
        <authorList>
            <person name="Gilroy R."/>
            <person name="Ravi A."/>
            <person name="Getino M."/>
            <person name="Pursley I."/>
            <person name="Horton D.L."/>
            <person name="Alikhan N.F."/>
            <person name="Baker D."/>
            <person name="Gharbi K."/>
            <person name="Hall N."/>
            <person name="Watson M."/>
            <person name="Adriaenssens E.M."/>
            <person name="Foster-Nyarko E."/>
            <person name="Jarju S."/>
            <person name="Secka A."/>
            <person name="Antonio M."/>
            <person name="Oren A."/>
            <person name="Chaudhuri R.R."/>
            <person name="La Ragione R."/>
            <person name="Hildebrand F."/>
            <person name="Pallen M.J."/>
        </authorList>
    </citation>
    <scope>NUCLEOTIDE SEQUENCE</scope>
    <source>
        <strain evidence="4">CHK157-1446</strain>
    </source>
</reference>
<evidence type="ECO:0000259" key="3">
    <source>
        <dbReference type="Pfam" id="PF23357"/>
    </source>
</evidence>
<keyword evidence="1" id="KW-0812">Transmembrane</keyword>
<dbReference type="Pfam" id="PF09822">
    <property type="entry name" value="ABC_transp_aux"/>
    <property type="match status" value="1"/>
</dbReference>
<feature type="domain" description="DUF7088" evidence="3">
    <location>
        <begin position="66"/>
        <end position="140"/>
    </location>
</feature>
<evidence type="ECO:0000313" key="4">
    <source>
        <dbReference type="EMBL" id="HIS23979.1"/>
    </source>
</evidence>
<dbReference type="Pfam" id="PF23357">
    <property type="entry name" value="DUF7088"/>
    <property type="match status" value="1"/>
</dbReference>
<keyword evidence="1" id="KW-1133">Transmembrane helix</keyword>